<keyword evidence="3" id="KW-0804">Transcription</keyword>
<dbReference type="Proteomes" id="UP000465601">
    <property type="component" value="Unassembled WGS sequence"/>
</dbReference>
<dbReference type="PANTHER" id="PTHR30204">
    <property type="entry name" value="REDOX-CYCLING DRUG-SENSING TRANSCRIPTIONAL ACTIVATOR SOXR"/>
    <property type="match status" value="1"/>
</dbReference>
<evidence type="ECO:0000313" key="5">
    <source>
        <dbReference type="EMBL" id="KAB3533239.1"/>
    </source>
</evidence>
<sequence length="250" mass="29175">MKHYKTSEIANLVCVHPNTVRLYEKWKLLQPVSRNCKGYRLYTEDHLEQMHLARIALRCDFIEGNIRSLATAIVKKAAQGELKKALDMAYDYTTHIQNELTKAEEALEIISKWLKDESIVEEETYIKRKNVANSLNISIDVLRDWERNGLIKVPRSPSNNYRIYGAYEIRRLKVIRTLRNANYSMMSILRMFKYIDEGKGSDVKEIIDTPSLEEDIISATDRWITTLIETLENAEEVIVQLQMMIESKET</sequence>
<evidence type="ECO:0000256" key="2">
    <source>
        <dbReference type="ARBA" id="ARBA00023125"/>
    </source>
</evidence>
<evidence type="ECO:0000259" key="4">
    <source>
        <dbReference type="PROSITE" id="PS50937"/>
    </source>
</evidence>
<name>A0A833HRL5_9FIRM</name>
<keyword evidence="1" id="KW-0805">Transcription regulation</keyword>
<keyword evidence="6" id="KW-1185">Reference proteome</keyword>
<dbReference type="OrthoDB" id="122388at2"/>
<gene>
    <name evidence="5" type="ORF">F8153_01450</name>
</gene>
<dbReference type="InterPro" id="IPR000551">
    <property type="entry name" value="MerR-type_HTH_dom"/>
</dbReference>
<proteinExistence type="predicted"/>
<dbReference type="PANTHER" id="PTHR30204:SF94">
    <property type="entry name" value="HEAVY METAL-DEPENDENT TRANSCRIPTIONAL REGULATOR HI_0293-RELATED"/>
    <property type="match status" value="1"/>
</dbReference>
<dbReference type="AlphaFoldDB" id="A0A833HRL5"/>
<organism evidence="5 6">
    <name type="scientific">Alkaliphilus serpentinus</name>
    <dbReference type="NCBI Taxonomy" id="1482731"/>
    <lineage>
        <taxon>Bacteria</taxon>
        <taxon>Bacillati</taxon>
        <taxon>Bacillota</taxon>
        <taxon>Clostridia</taxon>
        <taxon>Peptostreptococcales</taxon>
        <taxon>Natronincolaceae</taxon>
        <taxon>Alkaliphilus</taxon>
    </lineage>
</organism>
<dbReference type="InterPro" id="IPR047057">
    <property type="entry name" value="MerR_fam"/>
</dbReference>
<keyword evidence="2" id="KW-0238">DNA-binding</keyword>
<accession>A0A833HRL5</accession>
<evidence type="ECO:0000256" key="3">
    <source>
        <dbReference type="ARBA" id="ARBA00023163"/>
    </source>
</evidence>
<dbReference type="InterPro" id="IPR009061">
    <property type="entry name" value="DNA-bd_dom_put_sf"/>
</dbReference>
<feature type="domain" description="HTH merR-type" evidence="4">
    <location>
        <begin position="3"/>
        <end position="72"/>
    </location>
</feature>
<evidence type="ECO:0000256" key="1">
    <source>
        <dbReference type="ARBA" id="ARBA00023015"/>
    </source>
</evidence>
<dbReference type="EMBL" id="WBZB01000004">
    <property type="protein sequence ID" value="KAB3533239.1"/>
    <property type="molecule type" value="Genomic_DNA"/>
</dbReference>
<dbReference type="GO" id="GO:0003700">
    <property type="term" value="F:DNA-binding transcription factor activity"/>
    <property type="evidence" value="ECO:0007669"/>
    <property type="project" value="InterPro"/>
</dbReference>
<dbReference type="RefSeq" id="WP_151864565.1">
    <property type="nucleotide sequence ID" value="NZ_WBZB01000004.1"/>
</dbReference>
<dbReference type="CDD" id="cd00592">
    <property type="entry name" value="HTH_MerR-like"/>
    <property type="match status" value="1"/>
</dbReference>
<evidence type="ECO:0000313" key="6">
    <source>
        <dbReference type="Proteomes" id="UP000465601"/>
    </source>
</evidence>
<dbReference type="PROSITE" id="PS50937">
    <property type="entry name" value="HTH_MERR_2"/>
    <property type="match status" value="2"/>
</dbReference>
<dbReference type="GO" id="GO:0003677">
    <property type="term" value="F:DNA binding"/>
    <property type="evidence" value="ECO:0007669"/>
    <property type="project" value="UniProtKB-KW"/>
</dbReference>
<feature type="domain" description="HTH merR-type" evidence="4">
    <location>
        <begin position="131"/>
        <end position="194"/>
    </location>
</feature>
<dbReference type="Gene3D" id="1.10.1660.10">
    <property type="match status" value="2"/>
</dbReference>
<dbReference type="Pfam" id="PF13411">
    <property type="entry name" value="MerR_1"/>
    <property type="match status" value="2"/>
</dbReference>
<protein>
    <submittedName>
        <fullName evidence="5">MerR family transcriptional regulator</fullName>
    </submittedName>
</protein>
<dbReference type="SMART" id="SM00422">
    <property type="entry name" value="HTH_MERR"/>
    <property type="match status" value="2"/>
</dbReference>
<comment type="caution">
    <text evidence="5">The sequence shown here is derived from an EMBL/GenBank/DDBJ whole genome shotgun (WGS) entry which is preliminary data.</text>
</comment>
<dbReference type="SUPFAM" id="SSF46955">
    <property type="entry name" value="Putative DNA-binding domain"/>
    <property type="match status" value="2"/>
</dbReference>
<reference evidence="5 6" key="1">
    <citation type="submission" date="2019-10" db="EMBL/GenBank/DDBJ databases">
        <title>Alkaliphilus serpentinus sp. nov. and Alkaliphilus pronyensis sp. nov., two novel anaerobic alkaliphilic species isolated from the serpentinized-hosted hydrothermal field of the Prony Bay (New Caledonia).</title>
        <authorList>
            <person name="Postec A."/>
        </authorList>
    </citation>
    <scope>NUCLEOTIDE SEQUENCE [LARGE SCALE GENOMIC DNA]</scope>
    <source>
        <strain evidence="5 6">LacT</strain>
    </source>
</reference>